<accession>A0AAD1TM46</accession>
<dbReference type="AlphaFoldDB" id="A0AAD1TM46"/>
<dbReference type="Proteomes" id="UP001295444">
    <property type="component" value="Unassembled WGS sequence"/>
</dbReference>
<reference evidence="2" key="1">
    <citation type="submission" date="2022-03" db="EMBL/GenBank/DDBJ databases">
        <authorList>
            <person name="Alioto T."/>
            <person name="Alioto T."/>
            <person name="Gomez Garrido J."/>
        </authorList>
    </citation>
    <scope>NUCLEOTIDE SEQUENCE</scope>
</reference>
<keyword evidence="3" id="KW-1185">Reference proteome</keyword>
<evidence type="ECO:0000256" key="1">
    <source>
        <dbReference type="SAM" id="MobiDB-lite"/>
    </source>
</evidence>
<comment type="caution">
    <text evidence="2">The sequence shown here is derived from an EMBL/GenBank/DDBJ whole genome shotgun (WGS) entry which is preliminary data.</text>
</comment>
<gene>
    <name evidence="2" type="ORF">PECUL_23A027728</name>
</gene>
<sequence length="125" mass="14296">MQSRLKDKSPVPRRSLGLSSCRPADLTARNHQYPTGDTPPAILDTTPSTPGTSWLTDGFIKRISLHDGVRKGHRKHLTQGLHSFRDLPLDVDDTRTQMFPRDEWRVTAWKAEKTKFPLGMDRYDL</sequence>
<feature type="region of interest" description="Disordered" evidence="1">
    <location>
        <begin position="1"/>
        <end position="49"/>
    </location>
</feature>
<organism evidence="2 3">
    <name type="scientific">Pelobates cultripes</name>
    <name type="common">Western spadefoot toad</name>
    <dbReference type="NCBI Taxonomy" id="61616"/>
    <lineage>
        <taxon>Eukaryota</taxon>
        <taxon>Metazoa</taxon>
        <taxon>Chordata</taxon>
        <taxon>Craniata</taxon>
        <taxon>Vertebrata</taxon>
        <taxon>Euteleostomi</taxon>
        <taxon>Amphibia</taxon>
        <taxon>Batrachia</taxon>
        <taxon>Anura</taxon>
        <taxon>Pelobatoidea</taxon>
        <taxon>Pelobatidae</taxon>
        <taxon>Pelobates</taxon>
    </lineage>
</organism>
<evidence type="ECO:0000313" key="3">
    <source>
        <dbReference type="Proteomes" id="UP001295444"/>
    </source>
</evidence>
<protein>
    <submittedName>
        <fullName evidence="2">Uncharacterized protein</fullName>
    </submittedName>
</protein>
<feature type="compositionally biased region" description="Basic and acidic residues" evidence="1">
    <location>
        <begin position="1"/>
        <end position="10"/>
    </location>
</feature>
<feature type="non-terminal residue" evidence="2">
    <location>
        <position position="1"/>
    </location>
</feature>
<proteinExistence type="predicted"/>
<name>A0AAD1TM46_PELCU</name>
<evidence type="ECO:0000313" key="2">
    <source>
        <dbReference type="EMBL" id="CAH2330354.1"/>
    </source>
</evidence>
<dbReference type="EMBL" id="CAKOES020000579">
    <property type="protein sequence ID" value="CAH2330354.1"/>
    <property type="molecule type" value="Genomic_DNA"/>
</dbReference>